<dbReference type="PANTHER" id="PTHR47529:SF1">
    <property type="entry name" value="PERIPLASMIC CHAPERONE PPID"/>
    <property type="match status" value="1"/>
</dbReference>
<name>A0A2X3JPU9_ECOLX</name>
<sequence>MLTRWRRSSLVTEQEIASYYEQNKNNFMTPEQFRVSYIKLDAATMQQPVSDADIQSYYDQHQDQFTQAQAYPLQHHPDQN</sequence>
<evidence type="ECO:0000313" key="5">
    <source>
        <dbReference type="EMBL" id="SQD06338.1"/>
    </source>
</evidence>
<evidence type="ECO:0000313" key="6">
    <source>
        <dbReference type="Proteomes" id="UP000250991"/>
    </source>
</evidence>
<organism evidence="5 6">
    <name type="scientific">Escherichia coli</name>
    <dbReference type="NCBI Taxonomy" id="562"/>
    <lineage>
        <taxon>Bacteria</taxon>
        <taxon>Pseudomonadati</taxon>
        <taxon>Pseudomonadota</taxon>
        <taxon>Gammaproteobacteria</taxon>
        <taxon>Enterobacterales</taxon>
        <taxon>Enterobacteriaceae</taxon>
        <taxon>Escherichia</taxon>
    </lineage>
</organism>
<dbReference type="EC" id="5.2.1.8" evidence="5"/>
<evidence type="ECO:0000256" key="4">
    <source>
        <dbReference type="ARBA" id="ARBA00023186"/>
    </source>
</evidence>
<dbReference type="SUPFAM" id="SSF109998">
    <property type="entry name" value="Triger factor/SurA peptide-binding domain-like"/>
    <property type="match status" value="1"/>
</dbReference>
<keyword evidence="4" id="KW-0143">Chaperone</keyword>
<evidence type="ECO:0000256" key="3">
    <source>
        <dbReference type="ARBA" id="ARBA00023136"/>
    </source>
</evidence>
<dbReference type="GO" id="GO:0005886">
    <property type="term" value="C:plasma membrane"/>
    <property type="evidence" value="ECO:0007669"/>
    <property type="project" value="UniProtKB-SubCell"/>
</dbReference>
<protein>
    <submittedName>
        <fullName evidence="5">Peptidyl-prolyl cis-trans isomerase D</fullName>
        <ecNumber evidence="5">5.2.1.8</ecNumber>
    </submittedName>
</protein>
<dbReference type="AlphaFoldDB" id="A0A2X3JPU9"/>
<proteinExistence type="predicted"/>
<accession>A0A2X3JPU9</accession>
<comment type="subcellular location">
    <subcellularLocation>
        <location evidence="1">Cell membrane</location>
    </subcellularLocation>
</comment>
<dbReference type="PANTHER" id="PTHR47529">
    <property type="entry name" value="PEPTIDYL-PROLYL CIS-TRANS ISOMERASE D"/>
    <property type="match status" value="1"/>
</dbReference>
<keyword evidence="2" id="KW-1003">Cell membrane</keyword>
<reference evidence="5 6" key="1">
    <citation type="submission" date="2018-06" db="EMBL/GenBank/DDBJ databases">
        <authorList>
            <consortium name="Pathogen Informatics"/>
            <person name="Doyle S."/>
        </authorList>
    </citation>
    <scope>NUCLEOTIDE SEQUENCE [LARGE SCALE GENOMIC DNA]</scope>
    <source>
        <strain evidence="5 6">NCTC8009</strain>
    </source>
</reference>
<dbReference type="InterPro" id="IPR027304">
    <property type="entry name" value="Trigger_fact/SurA_dom_sf"/>
</dbReference>
<keyword evidence="5" id="KW-0413">Isomerase</keyword>
<keyword evidence="3" id="KW-0472">Membrane</keyword>
<dbReference type="Proteomes" id="UP000250991">
    <property type="component" value="Unassembled WGS sequence"/>
</dbReference>
<evidence type="ECO:0000256" key="1">
    <source>
        <dbReference type="ARBA" id="ARBA00004236"/>
    </source>
</evidence>
<evidence type="ECO:0000256" key="2">
    <source>
        <dbReference type="ARBA" id="ARBA00022475"/>
    </source>
</evidence>
<dbReference type="GO" id="GO:0003755">
    <property type="term" value="F:peptidyl-prolyl cis-trans isomerase activity"/>
    <property type="evidence" value="ECO:0007669"/>
    <property type="project" value="UniProtKB-EC"/>
</dbReference>
<dbReference type="InterPro" id="IPR052029">
    <property type="entry name" value="PpiD_chaperone"/>
</dbReference>
<dbReference type="EMBL" id="UARW01000010">
    <property type="protein sequence ID" value="SQD06338.1"/>
    <property type="molecule type" value="Genomic_DNA"/>
</dbReference>
<gene>
    <name evidence="5" type="primary">ppiD_3</name>
    <name evidence="5" type="ORF">NCTC8009_06931</name>
</gene>